<keyword evidence="3" id="KW-1185">Reference proteome</keyword>
<feature type="compositionally biased region" description="Basic and acidic residues" evidence="1">
    <location>
        <begin position="22"/>
        <end position="42"/>
    </location>
</feature>
<feature type="non-terminal residue" evidence="2">
    <location>
        <position position="70"/>
    </location>
</feature>
<name>A0A392VSR6_9FABA</name>
<evidence type="ECO:0000313" key="2">
    <source>
        <dbReference type="EMBL" id="MCI90533.1"/>
    </source>
</evidence>
<feature type="region of interest" description="Disordered" evidence="1">
    <location>
        <begin position="1"/>
        <end position="70"/>
    </location>
</feature>
<sequence length="70" mass="7322">TSLLDDGKKDSEEKDAEVEGGQNKKEGLSGDNHSEDRPERSGQDVPAIVKPSGETQVVGEVQDSGVVAEG</sequence>
<accession>A0A392VSR6</accession>
<evidence type="ECO:0000256" key="1">
    <source>
        <dbReference type="SAM" id="MobiDB-lite"/>
    </source>
</evidence>
<reference evidence="2 3" key="1">
    <citation type="journal article" date="2018" name="Front. Plant Sci.">
        <title>Red Clover (Trifolium pratense) and Zigzag Clover (T. medium) - A Picture of Genomic Similarities and Differences.</title>
        <authorList>
            <person name="Dluhosova J."/>
            <person name="Istvanek J."/>
            <person name="Nedelnik J."/>
            <person name="Repkova J."/>
        </authorList>
    </citation>
    <scope>NUCLEOTIDE SEQUENCE [LARGE SCALE GENOMIC DNA]</scope>
    <source>
        <strain evidence="3">cv. 10/8</strain>
        <tissue evidence="2">Leaf</tissue>
    </source>
</reference>
<feature type="non-terminal residue" evidence="2">
    <location>
        <position position="1"/>
    </location>
</feature>
<dbReference type="EMBL" id="LXQA011247178">
    <property type="protein sequence ID" value="MCI90533.1"/>
    <property type="molecule type" value="Genomic_DNA"/>
</dbReference>
<organism evidence="2 3">
    <name type="scientific">Trifolium medium</name>
    <dbReference type="NCBI Taxonomy" id="97028"/>
    <lineage>
        <taxon>Eukaryota</taxon>
        <taxon>Viridiplantae</taxon>
        <taxon>Streptophyta</taxon>
        <taxon>Embryophyta</taxon>
        <taxon>Tracheophyta</taxon>
        <taxon>Spermatophyta</taxon>
        <taxon>Magnoliopsida</taxon>
        <taxon>eudicotyledons</taxon>
        <taxon>Gunneridae</taxon>
        <taxon>Pentapetalae</taxon>
        <taxon>rosids</taxon>
        <taxon>fabids</taxon>
        <taxon>Fabales</taxon>
        <taxon>Fabaceae</taxon>
        <taxon>Papilionoideae</taxon>
        <taxon>50 kb inversion clade</taxon>
        <taxon>NPAAA clade</taxon>
        <taxon>Hologalegina</taxon>
        <taxon>IRL clade</taxon>
        <taxon>Trifolieae</taxon>
        <taxon>Trifolium</taxon>
    </lineage>
</organism>
<dbReference type="Proteomes" id="UP000265520">
    <property type="component" value="Unassembled WGS sequence"/>
</dbReference>
<feature type="compositionally biased region" description="Basic and acidic residues" evidence="1">
    <location>
        <begin position="1"/>
        <end position="12"/>
    </location>
</feature>
<evidence type="ECO:0000313" key="3">
    <source>
        <dbReference type="Proteomes" id="UP000265520"/>
    </source>
</evidence>
<proteinExistence type="predicted"/>
<comment type="caution">
    <text evidence="2">The sequence shown here is derived from an EMBL/GenBank/DDBJ whole genome shotgun (WGS) entry which is preliminary data.</text>
</comment>
<dbReference type="AlphaFoldDB" id="A0A392VSR6"/>
<protein>
    <submittedName>
        <fullName evidence="2">Uncharacterized protein</fullName>
    </submittedName>
</protein>